<feature type="transmembrane region" description="Helical" evidence="1">
    <location>
        <begin position="367"/>
        <end position="386"/>
    </location>
</feature>
<protein>
    <submittedName>
        <fullName evidence="3">Uncharacterized protein</fullName>
    </submittedName>
</protein>
<feature type="transmembrane region" description="Helical" evidence="1">
    <location>
        <begin position="303"/>
        <end position="323"/>
    </location>
</feature>
<feature type="transmembrane region" description="Helical" evidence="1">
    <location>
        <begin position="170"/>
        <end position="195"/>
    </location>
</feature>
<dbReference type="RefSeq" id="WP_094378934.1">
    <property type="nucleotide sequence ID" value="NZ_NOKA02000069.1"/>
</dbReference>
<feature type="transmembrane region" description="Helical" evidence="1">
    <location>
        <begin position="257"/>
        <end position="274"/>
    </location>
</feature>
<sequence length="512" mass="58217">MTWLFNMCKFFWNKYFYKLIFSKRNLAFISVIGLILSTLPLIIIGFYNHPSADDFNYTILTGAALRNNSGIFAVFAVIGAAIERATSYWSVWQGTYAMSFIAALRPSLFSEQLTFLHSVILIGILILSIFYLFYVLLYRILGYDKYIYIILASVTAILSIQYLPNAVEGFFWYTGGVGYTFFLYLAFILLGKSLLAFHTKNLSVKNCIALCILSFCVAGGHFAITLLGFVFTIILFIEALLNKNLVMSFKIKYTVNTIIYLIGFGLCVGAPGNLRRQESFNEKQTVIATIVKAYLHGLGYAKLYTNTVVLMGIIFIGIIAFLGSKKVIYHFKYPVIFTLITFSMYAVLLMPGFYSTNGIPAPRYLDIIYFGAILFFSTNIIYYGGWLRNKLNELESNSQFSEFITSLKPLALNIVIFLFIMYGVNHLTTLEITLSTGVRAIKSIVSGEAADFDAQMDAREELYHDDTIKEVYLSPLTVYPELIYFDDITDDKENYANYKIAEYYDKDFIVIQ</sequence>
<keyword evidence="1" id="KW-1133">Transmembrane helix</keyword>
<evidence type="ECO:0000313" key="2">
    <source>
        <dbReference type="EMBL" id="PXV84734.1"/>
    </source>
</evidence>
<reference evidence="3" key="3">
    <citation type="submission" date="2018-07" db="EMBL/GenBank/DDBJ databases">
        <authorList>
            <person name="Quirk P.G."/>
            <person name="Krulwich T.A."/>
        </authorList>
    </citation>
    <scope>NUCLEOTIDE SEQUENCE</scope>
    <source>
        <strain evidence="3">CCRI-19302</strain>
    </source>
</reference>
<dbReference type="Proteomes" id="UP000247523">
    <property type="component" value="Unassembled WGS sequence"/>
</dbReference>
<evidence type="ECO:0000313" key="4">
    <source>
        <dbReference type="Proteomes" id="UP000216411"/>
    </source>
</evidence>
<gene>
    <name evidence="2" type="ORF">C8E03_12321</name>
    <name evidence="3" type="ORF">CG710_018585</name>
</gene>
<proteinExistence type="predicted"/>
<dbReference type="Proteomes" id="UP000216411">
    <property type="component" value="Unassembled WGS sequence"/>
</dbReference>
<feature type="transmembrane region" description="Helical" evidence="1">
    <location>
        <begin position="115"/>
        <end position="134"/>
    </location>
</feature>
<dbReference type="AlphaFoldDB" id="A0A255I4J8"/>
<dbReference type="EMBL" id="NOKA02000069">
    <property type="protein sequence ID" value="RDY29301.1"/>
    <property type="molecule type" value="Genomic_DNA"/>
</dbReference>
<feature type="transmembrane region" description="Helical" evidence="1">
    <location>
        <begin position="335"/>
        <end position="355"/>
    </location>
</feature>
<feature type="transmembrane region" description="Helical" evidence="1">
    <location>
        <begin position="89"/>
        <end position="109"/>
    </location>
</feature>
<feature type="transmembrane region" description="Helical" evidence="1">
    <location>
        <begin position="406"/>
        <end position="424"/>
    </location>
</feature>
<feature type="transmembrane region" description="Helical" evidence="1">
    <location>
        <begin position="207"/>
        <end position="237"/>
    </location>
</feature>
<reference evidence="3 4" key="1">
    <citation type="journal article" date="2017" name="Genome Announc.">
        <title>Draft Genome Sequence of a Sporulating and Motile Strain of Lachnotalea glycerini Isolated from Water in Quebec City, Canada.</title>
        <authorList>
            <person name="Maheux A.F."/>
            <person name="Boudreau D.K."/>
            <person name="Berube E."/>
            <person name="Boissinot M."/>
            <person name="Raymond F."/>
            <person name="Brodeur S."/>
            <person name="Corbeil J."/>
            <person name="Isabel S."/>
            <person name="Omar R.F."/>
            <person name="Bergeron M.G."/>
        </authorList>
    </citation>
    <scope>NUCLEOTIDE SEQUENCE [LARGE SCALE GENOMIC DNA]</scope>
    <source>
        <strain evidence="3 4">CCRI-19302</strain>
    </source>
</reference>
<accession>A0A255I4J8</accession>
<dbReference type="EMBL" id="QICS01000023">
    <property type="protein sequence ID" value="PXV84734.1"/>
    <property type="molecule type" value="Genomic_DNA"/>
</dbReference>
<feature type="transmembrane region" description="Helical" evidence="1">
    <location>
        <begin position="146"/>
        <end position="164"/>
    </location>
</feature>
<dbReference type="OrthoDB" id="3194717at2"/>
<evidence type="ECO:0000313" key="3">
    <source>
        <dbReference type="EMBL" id="RDY29301.1"/>
    </source>
</evidence>
<keyword evidence="1" id="KW-0812">Transmembrane</keyword>
<comment type="caution">
    <text evidence="3">The sequence shown here is derived from an EMBL/GenBank/DDBJ whole genome shotgun (WGS) entry which is preliminary data.</text>
</comment>
<feature type="transmembrane region" description="Helical" evidence="1">
    <location>
        <begin position="26"/>
        <end position="47"/>
    </location>
</feature>
<feature type="transmembrane region" description="Helical" evidence="1">
    <location>
        <begin position="59"/>
        <end position="82"/>
    </location>
</feature>
<keyword evidence="4" id="KW-1185">Reference proteome</keyword>
<reference evidence="2 5" key="2">
    <citation type="submission" date="2018-05" db="EMBL/GenBank/DDBJ databases">
        <title>Genomic Encyclopedia of Type Strains, Phase IV (KMG-IV): sequencing the most valuable type-strain genomes for metagenomic binning, comparative biology and taxonomic classification.</title>
        <authorList>
            <person name="Goeker M."/>
        </authorList>
    </citation>
    <scope>NUCLEOTIDE SEQUENCE [LARGE SCALE GENOMIC DNA]</scope>
    <source>
        <strain evidence="2 5">DSM 28816</strain>
    </source>
</reference>
<name>A0A255I4J8_9FIRM</name>
<keyword evidence="1" id="KW-0472">Membrane</keyword>
<organism evidence="3 4">
    <name type="scientific">Lachnotalea glycerini</name>
    <dbReference type="NCBI Taxonomy" id="1763509"/>
    <lineage>
        <taxon>Bacteria</taxon>
        <taxon>Bacillati</taxon>
        <taxon>Bacillota</taxon>
        <taxon>Clostridia</taxon>
        <taxon>Lachnospirales</taxon>
        <taxon>Lachnospiraceae</taxon>
        <taxon>Lachnotalea</taxon>
    </lineage>
</organism>
<evidence type="ECO:0000313" key="5">
    <source>
        <dbReference type="Proteomes" id="UP000247523"/>
    </source>
</evidence>
<evidence type="ECO:0000256" key="1">
    <source>
        <dbReference type="SAM" id="Phobius"/>
    </source>
</evidence>